<gene>
    <name evidence="2" type="ORF">Tci_189134</name>
</gene>
<sequence length="258" mass="29469">MKGYVEQLERIGYVLPQDRSVGFILNDLTSDFVGFVRNYNMHRMGKTLVNYMLCLLSMRKKSQNAKGKGKRKGNGKDKPVYIPKPKNPIPFVKEHLAKDDACHHYKEVGHCKRNCLAYLAKLIKKKKQVGTVTSSVSKNDVLYLNAIPRDGIYEIDILNLVPKFSGRAVKLKEIQDEDTSPSENTSEISMEVEGFELPQEEVIPVRRSARTHRALKRLCLNVEVEEHSLGDLNEPTNYKDAMLDPKSNMWLDAMNENM</sequence>
<comment type="caution">
    <text evidence="2">The sequence shown here is derived from an EMBL/GenBank/DDBJ whole genome shotgun (WGS) entry which is preliminary data.</text>
</comment>
<feature type="region of interest" description="Disordered" evidence="1">
    <location>
        <begin position="62"/>
        <end position="81"/>
    </location>
</feature>
<protein>
    <recommendedName>
        <fullName evidence="3">Zinc finger, CCHC-type</fullName>
    </recommendedName>
</protein>
<organism evidence="2">
    <name type="scientific">Tanacetum cinerariifolium</name>
    <name type="common">Dalmatian daisy</name>
    <name type="synonym">Chrysanthemum cinerariifolium</name>
    <dbReference type="NCBI Taxonomy" id="118510"/>
    <lineage>
        <taxon>Eukaryota</taxon>
        <taxon>Viridiplantae</taxon>
        <taxon>Streptophyta</taxon>
        <taxon>Embryophyta</taxon>
        <taxon>Tracheophyta</taxon>
        <taxon>Spermatophyta</taxon>
        <taxon>Magnoliopsida</taxon>
        <taxon>eudicotyledons</taxon>
        <taxon>Gunneridae</taxon>
        <taxon>Pentapetalae</taxon>
        <taxon>asterids</taxon>
        <taxon>campanulids</taxon>
        <taxon>Asterales</taxon>
        <taxon>Asteraceae</taxon>
        <taxon>Asteroideae</taxon>
        <taxon>Anthemideae</taxon>
        <taxon>Anthemidinae</taxon>
        <taxon>Tanacetum</taxon>
    </lineage>
</organism>
<evidence type="ECO:0000256" key="1">
    <source>
        <dbReference type="SAM" id="MobiDB-lite"/>
    </source>
</evidence>
<dbReference type="EMBL" id="BKCJ010047794">
    <property type="protein sequence ID" value="GEW17158.1"/>
    <property type="molecule type" value="Genomic_DNA"/>
</dbReference>
<name>A0A699GS26_TANCI</name>
<dbReference type="AlphaFoldDB" id="A0A699GS26"/>
<feature type="compositionally biased region" description="Basic residues" evidence="1">
    <location>
        <begin position="62"/>
        <end position="73"/>
    </location>
</feature>
<evidence type="ECO:0008006" key="3">
    <source>
        <dbReference type="Google" id="ProtNLM"/>
    </source>
</evidence>
<proteinExistence type="predicted"/>
<accession>A0A699GS26</accession>
<reference evidence="2" key="1">
    <citation type="journal article" date="2019" name="Sci. Rep.">
        <title>Draft genome of Tanacetum cinerariifolium, the natural source of mosquito coil.</title>
        <authorList>
            <person name="Yamashiro T."/>
            <person name="Shiraishi A."/>
            <person name="Satake H."/>
            <person name="Nakayama K."/>
        </authorList>
    </citation>
    <scope>NUCLEOTIDE SEQUENCE</scope>
</reference>
<evidence type="ECO:0000313" key="2">
    <source>
        <dbReference type="EMBL" id="GEW17158.1"/>
    </source>
</evidence>